<keyword evidence="2" id="KW-0067">ATP-binding</keyword>
<dbReference type="Pfam" id="PF00012">
    <property type="entry name" value="HSP70"/>
    <property type="match status" value="1"/>
</dbReference>
<dbReference type="GO" id="GO:0005524">
    <property type="term" value="F:ATP binding"/>
    <property type="evidence" value="ECO:0007669"/>
    <property type="project" value="UniProtKB-KW"/>
</dbReference>
<gene>
    <name evidence="3" type="ORF">CROQUDRAFT_90233</name>
</gene>
<evidence type="ECO:0000256" key="1">
    <source>
        <dbReference type="ARBA" id="ARBA00022741"/>
    </source>
</evidence>
<organism evidence="3 4">
    <name type="scientific">Cronartium quercuum f. sp. fusiforme G11</name>
    <dbReference type="NCBI Taxonomy" id="708437"/>
    <lineage>
        <taxon>Eukaryota</taxon>
        <taxon>Fungi</taxon>
        <taxon>Dikarya</taxon>
        <taxon>Basidiomycota</taxon>
        <taxon>Pucciniomycotina</taxon>
        <taxon>Pucciniomycetes</taxon>
        <taxon>Pucciniales</taxon>
        <taxon>Coleosporiaceae</taxon>
        <taxon>Cronartium</taxon>
    </lineage>
</organism>
<accession>A0A9P6NM25</accession>
<dbReference type="OrthoDB" id="3196168at2759"/>
<dbReference type="EMBL" id="MU167236">
    <property type="protein sequence ID" value="KAG0148513.1"/>
    <property type="molecule type" value="Genomic_DNA"/>
</dbReference>
<dbReference type="InterPro" id="IPR013126">
    <property type="entry name" value="Hsp_70_fam"/>
</dbReference>
<proteinExistence type="predicted"/>
<sequence>MTAFFIGTRDWAARPNPVGLSGAVLAKQNPFHLKSDWISHLQHLLAGEGTVFYMNPAQKSRGSDSLVQGTDRSASISHARVEEITAQTFRSTLDPVEKVFKNDKRYKSKLNKSINPDEPVAYGATILTGQTSEQTLDVVLLDVAPLSLDVAMQGNVFGAVVPRNTPILTHKFRTSTAVKENQYEGERVIFEDNRLLGKFELHDHLNLETQSVDLSAGRAHARHRGPQDDLQAVVVEGKQAVFSHSVFHVAA</sequence>
<name>A0A9P6NM25_9BASI</name>
<evidence type="ECO:0000313" key="4">
    <source>
        <dbReference type="Proteomes" id="UP000886653"/>
    </source>
</evidence>
<evidence type="ECO:0000313" key="3">
    <source>
        <dbReference type="EMBL" id="KAG0148513.1"/>
    </source>
</evidence>
<keyword evidence="4" id="KW-1185">Reference proteome</keyword>
<keyword evidence="1" id="KW-0547">Nucleotide-binding</keyword>
<dbReference type="AlphaFoldDB" id="A0A9P6NM25"/>
<dbReference type="PRINTS" id="PR00301">
    <property type="entry name" value="HEATSHOCK70"/>
</dbReference>
<dbReference type="Gene3D" id="2.60.34.10">
    <property type="entry name" value="Substrate Binding Domain Of DNAk, Chain A, domain 1"/>
    <property type="match status" value="1"/>
</dbReference>
<evidence type="ECO:0000256" key="2">
    <source>
        <dbReference type="ARBA" id="ARBA00022840"/>
    </source>
</evidence>
<dbReference type="InterPro" id="IPR029047">
    <property type="entry name" value="HSP70_peptide-bd_sf"/>
</dbReference>
<dbReference type="Proteomes" id="UP000886653">
    <property type="component" value="Unassembled WGS sequence"/>
</dbReference>
<dbReference type="SUPFAM" id="SSF100920">
    <property type="entry name" value="Heat shock protein 70kD (HSP70), peptide-binding domain"/>
    <property type="match status" value="1"/>
</dbReference>
<dbReference type="PANTHER" id="PTHR19375">
    <property type="entry name" value="HEAT SHOCK PROTEIN 70KDA"/>
    <property type="match status" value="1"/>
</dbReference>
<protein>
    <submittedName>
        <fullName evidence="3">Uncharacterized protein</fullName>
    </submittedName>
</protein>
<dbReference type="GO" id="GO:0140662">
    <property type="term" value="F:ATP-dependent protein folding chaperone"/>
    <property type="evidence" value="ECO:0007669"/>
    <property type="project" value="InterPro"/>
</dbReference>
<comment type="caution">
    <text evidence="3">The sequence shown here is derived from an EMBL/GenBank/DDBJ whole genome shotgun (WGS) entry which is preliminary data.</text>
</comment>
<reference evidence="3" key="1">
    <citation type="submission" date="2013-11" db="EMBL/GenBank/DDBJ databases">
        <title>Genome sequence of the fusiform rust pathogen reveals effectors for host alternation and coevolution with pine.</title>
        <authorList>
            <consortium name="DOE Joint Genome Institute"/>
            <person name="Smith K."/>
            <person name="Pendleton A."/>
            <person name="Kubisiak T."/>
            <person name="Anderson C."/>
            <person name="Salamov A."/>
            <person name="Aerts A."/>
            <person name="Riley R."/>
            <person name="Clum A."/>
            <person name="Lindquist E."/>
            <person name="Ence D."/>
            <person name="Campbell M."/>
            <person name="Kronenberg Z."/>
            <person name="Feau N."/>
            <person name="Dhillon B."/>
            <person name="Hamelin R."/>
            <person name="Burleigh J."/>
            <person name="Smith J."/>
            <person name="Yandell M."/>
            <person name="Nelson C."/>
            <person name="Grigoriev I."/>
            <person name="Davis J."/>
        </authorList>
    </citation>
    <scope>NUCLEOTIDE SEQUENCE</scope>
    <source>
        <strain evidence="3">G11</strain>
    </source>
</reference>